<dbReference type="Pfam" id="PF12911">
    <property type="entry name" value="OppC_N"/>
    <property type="match status" value="1"/>
</dbReference>
<keyword evidence="6 7" id="KW-0472">Membrane</keyword>
<evidence type="ECO:0000256" key="6">
    <source>
        <dbReference type="ARBA" id="ARBA00023136"/>
    </source>
</evidence>
<dbReference type="InterPro" id="IPR050366">
    <property type="entry name" value="BP-dependent_transpt_permease"/>
</dbReference>
<evidence type="ECO:0000313" key="9">
    <source>
        <dbReference type="EMBL" id="SHJ89582.1"/>
    </source>
</evidence>
<evidence type="ECO:0000256" key="4">
    <source>
        <dbReference type="ARBA" id="ARBA00022692"/>
    </source>
</evidence>
<dbReference type="OrthoDB" id="9766870at2"/>
<dbReference type="AlphaFoldDB" id="A0A1M6N1N4"/>
<name>A0A1M6N1N4_9BRAD</name>
<keyword evidence="5 7" id="KW-1133">Transmembrane helix</keyword>
<reference evidence="9 10" key="1">
    <citation type="submission" date="2016-11" db="EMBL/GenBank/DDBJ databases">
        <authorList>
            <person name="Jaros S."/>
            <person name="Januszkiewicz K."/>
            <person name="Wedrychowicz H."/>
        </authorList>
    </citation>
    <scope>NUCLEOTIDE SEQUENCE [LARGE SCALE GENOMIC DNA]</scope>
    <source>
        <strain evidence="9 10">GAS499</strain>
    </source>
</reference>
<dbReference type="GO" id="GO:0005886">
    <property type="term" value="C:plasma membrane"/>
    <property type="evidence" value="ECO:0007669"/>
    <property type="project" value="UniProtKB-SubCell"/>
</dbReference>
<dbReference type="InterPro" id="IPR000515">
    <property type="entry name" value="MetI-like"/>
</dbReference>
<dbReference type="InterPro" id="IPR025966">
    <property type="entry name" value="OppC_N"/>
</dbReference>
<dbReference type="InterPro" id="IPR035906">
    <property type="entry name" value="MetI-like_sf"/>
</dbReference>
<feature type="transmembrane region" description="Helical" evidence="7">
    <location>
        <begin position="41"/>
        <end position="64"/>
    </location>
</feature>
<evidence type="ECO:0000259" key="8">
    <source>
        <dbReference type="PROSITE" id="PS50928"/>
    </source>
</evidence>
<organism evidence="9 10">
    <name type="scientific">Bradyrhizobium lablabi</name>
    <dbReference type="NCBI Taxonomy" id="722472"/>
    <lineage>
        <taxon>Bacteria</taxon>
        <taxon>Pseudomonadati</taxon>
        <taxon>Pseudomonadota</taxon>
        <taxon>Alphaproteobacteria</taxon>
        <taxon>Hyphomicrobiales</taxon>
        <taxon>Nitrobacteraceae</taxon>
        <taxon>Bradyrhizobium</taxon>
    </lineage>
</organism>
<evidence type="ECO:0000256" key="7">
    <source>
        <dbReference type="RuleBase" id="RU363032"/>
    </source>
</evidence>
<dbReference type="PANTHER" id="PTHR43386:SF25">
    <property type="entry name" value="PEPTIDE ABC TRANSPORTER PERMEASE PROTEIN"/>
    <property type="match status" value="1"/>
</dbReference>
<dbReference type="GO" id="GO:0055085">
    <property type="term" value="P:transmembrane transport"/>
    <property type="evidence" value="ECO:0007669"/>
    <property type="project" value="InterPro"/>
</dbReference>
<dbReference type="CDD" id="cd06261">
    <property type="entry name" value="TM_PBP2"/>
    <property type="match status" value="1"/>
</dbReference>
<evidence type="ECO:0000256" key="2">
    <source>
        <dbReference type="ARBA" id="ARBA00022448"/>
    </source>
</evidence>
<evidence type="ECO:0000256" key="1">
    <source>
        <dbReference type="ARBA" id="ARBA00004651"/>
    </source>
</evidence>
<comment type="subcellular location">
    <subcellularLocation>
        <location evidence="1 7">Cell membrane</location>
        <topology evidence="1 7">Multi-pass membrane protein</topology>
    </subcellularLocation>
</comment>
<evidence type="ECO:0000313" key="10">
    <source>
        <dbReference type="Proteomes" id="UP000189935"/>
    </source>
</evidence>
<feature type="transmembrane region" description="Helical" evidence="7">
    <location>
        <begin position="225"/>
        <end position="248"/>
    </location>
</feature>
<feature type="transmembrane region" description="Helical" evidence="7">
    <location>
        <begin position="268"/>
        <end position="292"/>
    </location>
</feature>
<dbReference type="PANTHER" id="PTHR43386">
    <property type="entry name" value="OLIGOPEPTIDE TRANSPORT SYSTEM PERMEASE PROTEIN APPC"/>
    <property type="match status" value="1"/>
</dbReference>
<gene>
    <name evidence="9" type="ORF">SAMN05444159_1827</name>
</gene>
<accession>A0A1M6N1N4</accession>
<feature type="domain" description="ABC transmembrane type-1" evidence="8">
    <location>
        <begin position="104"/>
        <end position="293"/>
    </location>
</feature>
<sequence>MNERAVVAQGAIPADSEVDGAPAIRVGGYWLSVLHRLRYDWVTLAFGVVVLAIVIVAIAAPLIAPFDPYQQSIVGRLKPFGWRGHPWGTDELGRDMMSRLIHGGRISLVMGLAPVLIATLVGGTLGVIGGFAGRLANTAIMRTMDVFYAFPSILLAVAISGAMGGGMINGIIALSLVFTPAMCRVAETATAQVKNLDYIEAARASGAGTLTIIRYHVLGNVLGPVFIYASSLVSVSILLASGLSFLGLGVQPPEPDWGLMLSTLRQSLYVDPLGCALPGIAIFITSICFNLVSDGVRGAMDVRG</sequence>
<comment type="similarity">
    <text evidence="7">Belongs to the binding-protein-dependent transport system permease family.</text>
</comment>
<evidence type="ECO:0000256" key="5">
    <source>
        <dbReference type="ARBA" id="ARBA00022989"/>
    </source>
</evidence>
<dbReference type="Gene3D" id="1.10.3720.10">
    <property type="entry name" value="MetI-like"/>
    <property type="match status" value="1"/>
</dbReference>
<feature type="transmembrane region" description="Helical" evidence="7">
    <location>
        <begin position="106"/>
        <end position="133"/>
    </location>
</feature>
<dbReference type="SUPFAM" id="SSF161098">
    <property type="entry name" value="MetI-like"/>
    <property type="match status" value="1"/>
</dbReference>
<keyword evidence="4 7" id="KW-0812">Transmembrane</keyword>
<dbReference type="PROSITE" id="PS50928">
    <property type="entry name" value="ABC_TM1"/>
    <property type="match status" value="1"/>
</dbReference>
<evidence type="ECO:0000256" key="3">
    <source>
        <dbReference type="ARBA" id="ARBA00022475"/>
    </source>
</evidence>
<keyword evidence="3" id="KW-1003">Cell membrane</keyword>
<dbReference type="Proteomes" id="UP000189935">
    <property type="component" value="Chromosome I"/>
</dbReference>
<protein>
    <submittedName>
        <fullName evidence="9">Peptide/nickel transport system permease protein</fullName>
    </submittedName>
</protein>
<dbReference type="Pfam" id="PF00528">
    <property type="entry name" value="BPD_transp_1"/>
    <property type="match status" value="1"/>
</dbReference>
<proteinExistence type="inferred from homology"/>
<dbReference type="EMBL" id="LT670844">
    <property type="protein sequence ID" value="SHJ89582.1"/>
    <property type="molecule type" value="Genomic_DNA"/>
</dbReference>
<feature type="transmembrane region" description="Helical" evidence="7">
    <location>
        <begin position="153"/>
        <end position="178"/>
    </location>
</feature>
<dbReference type="RefSeq" id="WP_079537868.1">
    <property type="nucleotide sequence ID" value="NZ_LT670844.1"/>
</dbReference>
<keyword evidence="2 7" id="KW-0813">Transport</keyword>